<feature type="transmembrane region" description="Helical" evidence="1">
    <location>
        <begin position="9"/>
        <end position="26"/>
    </location>
</feature>
<organism evidence="2 3">
    <name type="scientific">Lacticaseibacillus zeae</name>
    <name type="common">Lactobacillus zeae</name>
    <dbReference type="NCBI Taxonomy" id="57037"/>
    <lineage>
        <taxon>Bacteria</taxon>
        <taxon>Bacillati</taxon>
        <taxon>Bacillota</taxon>
        <taxon>Bacilli</taxon>
        <taxon>Lactobacillales</taxon>
        <taxon>Lactobacillaceae</taxon>
        <taxon>Lacticaseibacillus</taxon>
    </lineage>
</organism>
<reference evidence="2 3" key="1">
    <citation type="submission" date="2019-05" db="EMBL/GenBank/DDBJ databases">
        <title>Genome-based reclassification of Lactobacillus casei as Lactobacillus casei subsp. casei. subsp.nov., description of Lactobacillus casei subsp. zeae subsp. nov., and emended description of Lactobacillus casei.</title>
        <authorList>
            <person name="Huang C.-H."/>
        </authorList>
    </citation>
    <scope>NUCLEOTIDE SEQUENCE [LARGE SCALE GENOMIC DNA]</scope>
    <source>
        <strain evidence="2 3">CRBIP24.58</strain>
    </source>
</reference>
<proteinExistence type="predicted"/>
<feature type="transmembrane region" description="Helical" evidence="1">
    <location>
        <begin position="79"/>
        <end position="99"/>
    </location>
</feature>
<feature type="transmembrane region" description="Helical" evidence="1">
    <location>
        <begin position="111"/>
        <end position="132"/>
    </location>
</feature>
<dbReference type="Proteomes" id="UP000307781">
    <property type="component" value="Unassembled WGS sequence"/>
</dbReference>
<keyword evidence="1" id="KW-0472">Membrane</keyword>
<feature type="transmembrane region" description="Helical" evidence="1">
    <location>
        <begin position="32"/>
        <end position="58"/>
    </location>
</feature>
<evidence type="ECO:0000256" key="1">
    <source>
        <dbReference type="SAM" id="Phobius"/>
    </source>
</evidence>
<dbReference type="EMBL" id="VBWN01000001">
    <property type="protein sequence ID" value="TLF43600.1"/>
    <property type="molecule type" value="Genomic_DNA"/>
</dbReference>
<evidence type="ECO:0000313" key="3">
    <source>
        <dbReference type="Proteomes" id="UP000307781"/>
    </source>
</evidence>
<comment type="caution">
    <text evidence="2">The sequence shown here is derived from an EMBL/GenBank/DDBJ whole genome shotgun (WGS) entry which is preliminary data.</text>
</comment>
<sequence>MSFIGRHKFSYSLGILTFMLNFWLLHLRPTDLQALLSAVLTLAATLTAIFIGFVSIILSLKENALFRRMFLDLRILESLLLGTTFYLLVSFASIFGFFIPNRFSGLDLFMSVWLSFLSMAVEVTVSLVVQLFEVLHGLWVERDNENLYK</sequence>
<accession>A0A5R8M264</accession>
<dbReference type="AlphaFoldDB" id="A0A5R8M264"/>
<protein>
    <submittedName>
        <fullName evidence="2">Uncharacterized protein</fullName>
    </submittedName>
</protein>
<keyword evidence="1" id="KW-1133">Transmembrane helix</keyword>
<gene>
    <name evidence="2" type="ORF">FEI14_01650</name>
</gene>
<evidence type="ECO:0000313" key="2">
    <source>
        <dbReference type="EMBL" id="TLF43600.1"/>
    </source>
</evidence>
<keyword evidence="1" id="KW-0812">Transmembrane</keyword>
<dbReference type="RefSeq" id="WP_138117721.1">
    <property type="nucleotide sequence ID" value="NZ_VBWN01000001.1"/>
</dbReference>
<name>A0A5R8M264_LACZE</name>